<reference evidence="4" key="1">
    <citation type="journal article" date="2019" name="Int. J. Syst. Evol. Microbiol.">
        <title>The Global Catalogue of Microorganisms (GCM) 10K type strain sequencing project: providing services to taxonomists for standard genome sequencing and annotation.</title>
        <authorList>
            <consortium name="The Broad Institute Genomics Platform"/>
            <consortium name="The Broad Institute Genome Sequencing Center for Infectious Disease"/>
            <person name="Wu L."/>
            <person name="Ma J."/>
        </authorList>
    </citation>
    <scope>NUCLEOTIDE SEQUENCE [LARGE SCALE GENOMIC DNA]</scope>
    <source>
        <strain evidence="4">CCM 8391</strain>
    </source>
</reference>
<organism evidence="3 4">
    <name type="scientific">Pseudonocardia hispaniensis</name>
    <dbReference type="NCBI Taxonomy" id="904933"/>
    <lineage>
        <taxon>Bacteria</taxon>
        <taxon>Bacillati</taxon>
        <taxon>Actinomycetota</taxon>
        <taxon>Actinomycetes</taxon>
        <taxon>Pseudonocardiales</taxon>
        <taxon>Pseudonocardiaceae</taxon>
        <taxon>Pseudonocardia</taxon>
    </lineage>
</organism>
<accession>A0ABW1J652</accession>
<sequence>MAVGEENRAGVAELTPGPELAAALHELDLAAVPNTEVVDVLRSAWRQVSHSFSVFLAAMVEVGHAVPVPEGPSAGSTVERRRAAWEWSAAEIAAALTFTGRRAESELAFAQVLVEHLPLVFAALADGEIDHLKARVFADHLCDLTDEQVAVICRRILPGAPRWTTGQLANRLLREVQNIDPDAARRRYQRALRERGVSGYLDADGTARITGHGLPPAEAAAAAERLDQLARSVKAAGHPAPERTLRADLLLRLLDGRYDGFNREQIVAAMLADEATYPPERAVPEPAKPSPRTAPRTGVEIRVGLSTLLGLDEHTAELAGWGSVTAAEARLLVAAQHAAQWRVALLDDNGFLSCATLTRRRPTGLAHPTTAAQGGVVEIHLSTQLLQRLTSGDIVLDEQTAAAWGTLVADIAHRCRAGETDPQRLDARPRDRFVRSALRRYVQMRDRSCVAPGCRWPARKADADHTQDHAHGGETARGNVGPLCAMHHLMKHAGWNLVQPRPGVFRWRSPLGQIYWTGGEPVTPDLPEPVPGDPEPEHPPPP</sequence>
<dbReference type="InterPro" id="IPR003615">
    <property type="entry name" value="HNH_nuc"/>
</dbReference>
<dbReference type="CDD" id="cd00085">
    <property type="entry name" value="HNHc"/>
    <property type="match status" value="1"/>
</dbReference>
<evidence type="ECO:0000313" key="4">
    <source>
        <dbReference type="Proteomes" id="UP001596302"/>
    </source>
</evidence>
<feature type="domain" description="DUF222" evidence="2">
    <location>
        <begin position="82"/>
        <end position="236"/>
    </location>
</feature>
<dbReference type="RefSeq" id="WP_379586930.1">
    <property type="nucleotide sequence ID" value="NZ_JBHSQW010000039.1"/>
</dbReference>
<comment type="caution">
    <text evidence="3">The sequence shown here is derived from an EMBL/GenBank/DDBJ whole genome shotgun (WGS) entry which is preliminary data.</text>
</comment>
<protein>
    <submittedName>
        <fullName evidence="3">DUF222 domain-containing protein</fullName>
    </submittedName>
</protein>
<evidence type="ECO:0000256" key="1">
    <source>
        <dbReference type="SAM" id="MobiDB-lite"/>
    </source>
</evidence>
<proteinExistence type="predicted"/>
<keyword evidence="4" id="KW-1185">Reference proteome</keyword>
<feature type="compositionally biased region" description="Pro residues" evidence="1">
    <location>
        <begin position="524"/>
        <end position="534"/>
    </location>
</feature>
<dbReference type="EMBL" id="JBHSQW010000039">
    <property type="protein sequence ID" value="MFC5996338.1"/>
    <property type="molecule type" value="Genomic_DNA"/>
</dbReference>
<dbReference type="Proteomes" id="UP001596302">
    <property type="component" value="Unassembled WGS sequence"/>
</dbReference>
<name>A0ABW1J652_9PSEU</name>
<evidence type="ECO:0000313" key="3">
    <source>
        <dbReference type="EMBL" id="MFC5996338.1"/>
    </source>
</evidence>
<dbReference type="InterPro" id="IPR003870">
    <property type="entry name" value="DUF222"/>
</dbReference>
<gene>
    <name evidence="3" type="ORF">ACFQE5_19215</name>
</gene>
<feature type="region of interest" description="Disordered" evidence="1">
    <location>
        <begin position="516"/>
        <end position="542"/>
    </location>
</feature>
<dbReference type="Pfam" id="PF02720">
    <property type="entry name" value="DUF222"/>
    <property type="match status" value="1"/>
</dbReference>
<evidence type="ECO:0000259" key="2">
    <source>
        <dbReference type="Pfam" id="PF02720"/>
    </source>
</evidence>